<dbReference type="EMBL" id="CAXLJM020000030">
    <property type="protein sequence ID" value="CAL8097804.1"/>
    <property type="molecule type" value="Genomic_DNA"/>
</dbReference>
<name>A0ABP1QC80_9HEXA</name>
<dbReference type="Proteomes" id="UP001642540">
    <property type="component" value="Unassembled WGS sequence"/>
</dbReference>
<feature type="transmembrane region" description="Helical" evidence="1">
    <location>
        <begin position="125"/>
        <end position="146"/>
    </location>
</feature>
<proteinExistence type="predicted"/>
<keyword evidence="1" id="KW-1133">Transmembrane helix</keyword>
<comment type="caution">
    <text evidence="2">The sequence shown here is derived from an EMBL/GenBank/DDBJ whole genome shotgun (WGS) entry which is preliminary data.</text>
</comment>
<feature type="transmembrane region" description="Helical" evidence="1">
    <location>
        <begin position="152"/>
        <end position="174"/>
    </location>
</feature>
<sequence length="204" mass="22800">MPPTGLKKAKKPVTMILKKLLWVHKAKWIVTAMFVMMCWVYAFRNVGDNGGDGSTPQNPEAKHTPLFCIIPNWDTLTADGNTWLAIETGIISSFIMVMSLVQGLSTDSLLMATKKNVEAKEGVGLVRTHIWVQLVHILGELMMLVLTLNVPVFHNLFVVLIFDVSFITLCHLMASTSILRLLFEYDDLVGKDIPAEKKETDESV</sequence>
<evidence type="ECO:0000313" key="3">
    <source>
        <dbReference type="Proteomes" id="UP001642540"/>
    </source>
</evidence>
<organism evidence="2 3">
    <name type="scientific">Orchesella dallaii</name>
    <dbReference type="NCBI Taxonomy" id="48710"/>
    <lineage>
        <taxon>Eukaryota</taxon>
        <taxon>Metazoa</taxon>
        <taxon>Ecdysozoa</taxon>
        <taxon>Arthropoda</taxon>
        <taxon>Hexapoda</taxon>
        <taxon>Collembola</taxon>
        <taxon>Entomobryomorpha</taxon>
        <taxon>Entomobryoidea</taxon>
        <taxon>Orchesellidae</taxon>
        <taxon>Orchesellinae</taxon>
        <taxon>Orchesella</taxon>
    </lineage>
</organism>
<feature type="transmembrane region" description="Helical" evidence="1">
    <location>
        <begin position="21"/>
        <end position="42"/>
    </location>
</feature>
<keyword evidence="1" id="KW-0812">Transmembrane</keyword>
<keyword evidence="3" id="KW-1185">Reference proteome</keyword>
<gene>
    <name evidence="2" type="ORF">ODALV1_LOCUS9747</name>
</gene>
<reference evidence="2 3" key="1">
    <citation type="submission" date="2024-08" db="EMBL/GenBank/DDBJ databases">
        <authorList>
            <person name="Cucini C."/>
            <person name="Frati F."/>
        </authorList>
    </citation>
    <scope>NUCLEOTIDE SEQUENCE [LARGE SCALE GENOMIC DNA]</scope>
</reference>
<feature type="transmembrane region" description="Helical" evidence="1">
    <location>
        <begin position="83"/>
        <end position="104"/>
    </location>
</feature>
<keyword evidence="1" id="KW-0472">Membrane</keyword>
<accession>A0ABP1QC80</accession>
<evidence type="ECO:0000256" key="1">
    <source>
        <dbReference type="SAM" id="Phobius"/>
    </source>
</evidence>
<evidence type="ECO:0000313" key="2">
    <source>
        <dbReference type="EMBL" id="CAL8097804.1"/>
    </source>
</evidence>
<protein>
    <submittedName>
        <fullName evidence="2">Uncharacterized protein</fullName>
    </submittedName>
</protein>